<proteinExistence type="predicted"/>
<gene>
    <name evidence="1" type="ORF">EDC26_1018</name>
</gene>
<comment type="caution">
    <text evidence="1">The sequence shown here is derived from an EMBL/GenBank/DDBJ whole genome shotgun (WGS) entry which is preliminary data.</text>
</comment>
<keyword evidence="2" id="KW-1185">Reference proteome</keyword>
<dbReference type="EMBL" id="SMAJ01000001">
    <property type="protein sequence ID" value="TCT10792.1"/>
    <property type="molecule type" value="Genomic_DNA"/>
</dbReference>
<evidence type="ECO:0000313" key="1">
    <source>
        <dbReference type="EMBL" id="TCT10792.1"/>
    </source>
</evidence>
<evidence type="ECO:0000313" key="2">
    <source>
        <dbReference type="Proteomes" id="UP000295525"/>
    </source>
</evidence>
<protein>
    <recommendedName>
        <fullName evidence="3">YqjK-like protein</fullName>
    </recommendedName>
</protein>
<accession>A0A4R3MCC9</accession>
<reference evidence="1 2" key="1">
    <citation type="submission" date="2019-03" db="EMBL/GenBank/DDBJ databases">
        <title>Genomic Encyclopedia of Type Strains, Phase IV (KMG-IV): sequencing the most valuable type-strain genomes for metagenomic binning, comparative biology and taxonomic classification.</title>
        <authorList>
            <person name="Goeker M."/>
        </authorList>
    </citation>
    <scope>NUCLEOTIDE SEQUENCE [LARGE SCALE GENOMIC DNA]</scope>
    <source>
        <strain evidence="1 2">DSM 24591</strain>
    </source>
</reference>
<sequence length="115" mass="12685">MKTLSAENALRVEILRAHAALEREALGRQARQVGKALKPAALLHEALPVVSGWSTWRLLQGLSLARRYPLLIAAASSVLTGRGKRRTWLRIGIGVLLGWQALRAAKAPRNRHARE</sequence>
<name>A0A4R3MCC9_9BURK</name>
<organism evidence="1 2">
    <name type="scientific">Paralcaligenes ureilyticus</name>
    <dbReference type="NCBI Taxonomy" id="627131"/>
    <lineage>
        <taxon>Bacteria</taxon>
        <taxon>Pseudomonadati</taxon>
        <taxon>Pseudomonadota</taxon>
        <taxon>Betaproteobacteria</taxon>
        <taxon>Burkholderiales</taxon>
        <taxon>Alcaligenaceae</taxon>
        <taxon>Paralcaligenes</taxon>
    </lineage>
</organism>
<dbReference type="RefSeq" id="WP_132579234.1">
    <property type="nucleotide sequence ID" value="NZ_SMAJ01000001.1"/>
</dbReference>
<evidence type="ECO:0008006" key="3">
    <source>
        <dbReference type="Google" id="ProtNLM"/>
    </source>
</evidence>
<dbReference type="AlphaFoldDB" id="A0A4R3MCC9"/>
<dbReference type="OrthoDB" id="8639152at2"/>
<dbReference type="Proteomes" id="UP000295525">
    <property type="component" value="Unassembled WGS sequence"/>
</dbReference>